<evidence type="ECO:0000313" key="2">
    <source>
        <dbReference type="EMBL" id="KAJ8903187.1"/>
    </source>
</evidence>
<accession>A0AAV8UPY0</accession>
<proteinExistence type="predicted"/>
<feature type="compositionally biased region" description="Basic and acidic residues" evidence="1">
    <location>
        <begin position="317"/>
        <end position="345"/>
    </location>
</feature>
<gene>
    <name evidence="2" type="ORF">NDN08_004297</name>
</gene>
<feature type="region of interest" description="Disordered" evidence="1">
    <location>
        <begin position="1"/>
        <end position="25"/>
    </location>
</feature>
<feature type="compositionally biased region" description="Polar residues" evidence="1">
    <location>
        <begin position="379"/>
        <end position="390"/>
    </location>
</feature>
<sequence>MSSPAMSSPDISHSSPDFSWYGDKSPNLGSDRHGYSPMSYGTPSPSMSFYQYDDSSHGYAHSCNSPSGHNVYNRHSPPIGMPREMMRQHAPPVQQCGFFYQPMYHHCDCAHHHGMDVPPGVPSPVVAPPSVPSPVVAPPGVPSPVVTPPGVPSPVVTPPGVPSLVVAPPGVPSPVVAPPGVPSPVVAPPGVPSPVVAPPGVPSPVVAPPGVPAPGMPVYPPMPQSNDPRYLFELHRRQNGLPPVPTFSNNHSSHHERGSHQNILENFHGHRQAMNAKLQKSAECRGEDPPQRMGSGVEDVPLDNKEAPTNEGMTGTSREEKSSMVKHEPTVVRPPTEMKRPEKPKPKSSAIAKHSSTAGKQRSSNSHAPRMQQDAPANRRQQAPIDQNSTQLSLLLNAVKEIEKVEVSSPSTAPLPSNDQ</sequence>
<name>A0AAV8UPY0_9RHOD</name>
<reference evidence="2 3" key="1">
    <citation type="journal article" date="2023" name="Nat. Commun.">
        <title>Origin of minicircular mitochondrial genomes in red algae.</title>
        <authorList>
            <person name="Lee Y."/>
            <person name="Cho C.H."/>
            <person name="Lee Y.M."/>
            <person name="Park S.I."/>
            <person name="Yang J.H."/>
            <person name="West J.A."/>
            <person name="Bhattacharya D."/>
            <person name="Yoon H.S."/>
        </authorList>
    </citation>
    <scope>NUCLEOTIDE SEQUENCE [LARGE SCALE GENOMIC DNA]</scope>
    <source>
        <strain evidence="2 3">CCMP1338</strain>
        <tissue evidence="2">Whole cell</tissue>
    </source>
</reference>
<keyword evidence="3" id="KW-1185">Reference proteome</keyword>
<protein>
    <submittedName>
        <fullName evidence="2">Uncharacterized protein</fullName>
    </submittedName>
</protein>
<evidence type="ECO:0000313" key="3">
    <source>
        <dbReference type="Proteomes" id="UP001157974"/>
    </source>
</evidence>
<dbReference type="EMBL" id="JAMWBK010000007">
    <property type="protein sequence ID" value="KAJ8903187.1"/>
    <property type="molecule type" value="Genomic_DNA"/>
</dbReference>
<dbReference type="AlphaFoldDB" id="A0AAV8UPY0"/>
<feature type="region of interest" description="Disordered" evidence="1">
    <location>
        <begin position="274"/>
        <end position="390"/>
    </location>
</feature>
<feature type="compositionally biased region" description="Polar residues" evidence="1">
    <location>
        <begin position="1"/>
        <end position="17"/>
    </location>
</feature>
<feature type="compositionally biased region" description="Basic and acidic residues" evidence="1">
    <location>
        <begin position="280"/>
        <end position="290"/>
    </location>
</feature>
<feature type="compositionally biased region" description="Polar residues" evidence="1">
    <location>
        <begin position="354"/>
        <end position="367"/>
    </location>
</feature>
<evidence type="ECO:0000256" key="1">
    <source>
        <dbReference type="SAM" id="MobiDB-lite"/>
    </source>
</evidence>
<organism evidence="2 3">
    <name type="scientific">Rhodosorus marinus</name>
    <dbReference type="NCBI Taxonomy" id="101924"/>
    <lineage>
        <taxon>Eukaryota</taxon>
        <taxon>Rhodophyta</taxon>
        <taxon>Stylonematophyceae</taxon>
        <taxon>Stylonematales</taxon>
        <taxon>Stylonemataceae</taxon>
        <taxon>Rhodosorus</taxon>
    </lineage>
</organism>
<dbReference type="Proteomes" id="UP001157974">
    <property type="component" value="Unassembled WGS sequence"/>
</dbReference>
<comment type="caution">
    <text evidence="2">The sequence shown here is derived from an EMBL/GenBank/DDBJ whole genome shotgun (WGS) entry which is preliminary data.</text>
</comment>